<comment type="caution">
    <text evidence="2">The sequence shown here is derived from an EMBL/GenBank/DDBJ whole genome shotgun (WGS) entry which is preliminary data.</text>
</comment>
<reference evidence="2 3" key="1">
    <citation type="submission" date="2021-08" db="EMBL/GenBank/DDBJ databases">
        <title>Draft Genome Sequence of Phanerochaete sordida strain YK-624.</title>
        <authorList>
            <person name="Mori T."/>
            <person name="Dohra H."/>
            <person name="Suzuki T."/>
            <person name="Kawagishi H."/>
            <person name="Hirai H."/>
        </authorList>
    </citation>
    <scope>NUCLEOTIDE SEQUENCE [LARGE SCALE GENOMIC DNA]</scope>
    <source>
        <strain evidence="2 3">YK-624</strain>
    </source>
</reference>
<organism evidence="2 3">
    <name type="scientific">Phanerochaete sordida</name>
    <dbReference type="NCBI Taxonomy" id="48140"/>
    <lineage>
        <taxon>Eukaryota</taxon>
        <taxon>Fungi</taxon>
        <taxon>Dikarya</taxon>
        <taxon>Basidiomycota</taxon>
        <taxon>Agaricomycotina</taxon>
        <taxon>Agaricomycetes</taxon>
        <taxon>Polyporales</taxon>
        <taxon>Phanerochaetaceae</taxon>
        <taxon>Phanerochaete</taxon>
    </lineage>
</organism>
<protein>
    <submittedName>
        <fullName evidence="2">Uncharacterized protein</fullName>
    </submittedName>
</protein>
<keyword evidence="3" id="KW-1185">Reference proteome</keyword>
<dbReference type="AlphaFoldDB" id="A0A9P3FZL1"/>
<name>A0A9P3FZL1_9APHY</name>
<dbReference type="Proteomes" id="UP000703269">
    <property type="component" value="Unassembled WGS sequence"/>
</dbReference>
<evidence type="ECO:0000256" key="1">
    <source>
        <dbReference type="SAM" id="MobiDB-lite"/>
    </source>
</evidence>
<feature type="compositionally biased region" description="Polar residues" evidence="1">
    <location>
        <begin position="167"/>
        <end position="180"/>
    </location>
</feature>
<evidence type="ECO:0000313" key="2">
    <source>
        <dbReference type="EMBL" id="GJE85508.1"/>
    </source>
</evidence>
<dbReference type="EMBL" id="BPQB01000002">
    <property type="protein sequence ID" value="GJE85508.1"/>
    <property type="molecule type" value="Genomic_DNA"/>
</dbReference>
<accession>A0A9P3FZL1</accession>
<sequence length="247" mass="26565">MQLHIVSAQRSRRILLCIGEPSRTRGLAAAWPVDFSTLRHSRRRLDVSTVQKVLHHMVTSGLASRACLGRFLQQRDRDRPLGPGAPQHAVLLLEYSSHYPTHSRPGAAIAACAAGPPLSHAARKAAPRWSHAAGVSTSFALEPSQEDRGRYAGRAPQMASRPARIPTPNSAMNSAMQCNATRVPRHEARATQRATPHPPAQRPRGRPSIEMRANSAANLSAARPPCPARALVRCRSGPAGPAPPHAA</sequence>
<feature type="region of interest" description="Disordered" evidence="1">
    <location>
        <begin position="141"/>
        <end position="225"/>
    </location>
</feature>
<evidence type="ECO:0000313" key="3">
    <source>
        <dbReference type="Proteomes" id="UP000703269"/>
    </source>
</evidence>
<gene>
    <name evidence="2" type="ORF">PsYK624_015870</name>
</gene>
<feature type="compositionally biased region" description="Low complexity" evidence="1">
    <location>
        <begin position="212"/>
        <end position="223"/>
    </location>
</feature>
<proteinExistence type="predicted"/>